<keyword evidence="4 9" id="KW-0812">Transmembrane</keyword>
<dbReference type="SUPFAM" id="SSF144091">
    <property type="entry name" value="Rhomboid-like"/>
    <property type="match status" value="1"/>
</dbReference>
<feature type="transmembrane region" description="Helical" evidence="9">
    <location>
        <begin position="111"/>
        <end position="137"/>
    </location>
</feature>
<dbReference type="Gene3D" id="1.20.1540.10">
    <property type="entry name" value="Rhomboid-like"/>
    <property type="match status" value="1"/>
</dbReference>
<evidence type="ECO:0000313" key="12">
    <source>
        <dbReference type="Proteomes" id="UP000828390"/>
    </source>
</evidence>
<evidence type="ECO:0000256" key="8">
    <source>
        <dbReference type="SAM" id="MobiDB-lite"/>
    </source>
</evidence>
<feature type="transmembrane region" description="Helical" evidence="9">
    <location>
        <begin position="29"/>
        <end position="48"/>
    </location>
</feature>
<dbReference type="PANTHER" id="PTHR43066:SF1">
    <property type="entry name" value="RHOMBOID PROTEIN 2"/>
    <property type="match status" value="1"/>
</dbReference>
<feature type="domain" description="Peptidase S54 rhomboid" evidence="10">
    <location>
        <begin position="71"/>
        <end position="213"/>
    </location>
</feature>
<dbReference type="EMBL" id="JAIWYP010000006">
    <property type="protein sequence ID" value="KAH3811838.1"/>
    <property type="molecule type" value="Genomic_DNA"/>
</dbReference>
<keyword evidence="6 9" id="KW-1133">Transmembrane helix</keyword>
<dbReference type="FunFam" id="1.20.1540.10:FF:000008">
    <property type="entry name" value="RHOMBOID-like protein 13"/>
    <property type="match status" value="1"/>
</dbReference>
<dbReference type="PANTHER" id="PTHR43066">
    <property type="entry name" value="RHOMBOID-RELATED PROTEIN"/>
    <property type="match status" value="1"/>
</dbReference>
<evidence type="ECO:0000256" key="7">
    <source>
        <dbReference type="ARBA" id="ARBA00023136"/>
    </source>
</evidence>
<evidence type="ECO:0000259" key="10">
    <source>
        <dbReference type="Pfam" id="PF01694"/>
    </source>
</evidence>
<accession>A0A9D4G7F1</accession>
<proteinExistence type="inferred from homology"/>
<evidence type="ECO:0000256" key="3">
    <source>
        <dbReference type="ARBA" id="ARBA00022670"/>
    </source>
</evidence>
<dbReference type="GO" id="GO:0004252">
    <property type="term" value="F:serine-type endopeptidase activity"/>
    <property type="evidence" value="ECO:0007669"/>
    <property type="project" value="InterPro"/>
</dbReference>
<feature type="region of interest" description="Disordered" evidence="8">
    <location>
        <begin position="224"/>
        <end position="314"/>
    </location>
</feature>
<sequence>MFRGGRHRGQNFGVLLLGMQLMNYGFDKIPPVTLVSIVGQTLIFLGIGDLDRMFGSVRDVCISTQLVVFQRQWKRLVLGALVHADDMHLYFNMASLLWKGSTLERRFKSPYFAYLLLVFTVLTSAVLCGLNYLMALVNEDPSYNLTCAVGFSGVLFALKVLTTHYSPPGMQYALGFIPVPSKYIYWAELGLIQLVYPNASFTGHLAEASYTYFAGTANINRGYSGTTRENSYGAHEPRANHRRTEYRNDEPPHYGGQGQSSYDEYTGGLSEEEQLRRATEESRGQYYREPTAPPSERMYPDLDELRRRRADRYT</sequence>
<dbReference type="InterPro" id="IPR035952">
    <property type="entry name" value="Rhomboid-like_sf"/>
</dbReference>
<evidence type="ECO:0000256" key="9">
    <source>
        <dbReference type="SAM" id="Phobius"/>
    </source>
</evidence>
<dbReference type="GO" id="GO:0006508">
    <property type="term" value="P:proteolysis"/>
    <property type="evidence" value="ECO:0007669"/>
    <property type="project" value="UniProtKB-KW"/>
</dbReference>
<dbReference type="InterPro" id="IPR022764">
    <property type="entry name" value="Peptidase_S54_rhomboid_dom"/>
</dbReference>
<feature type="compositionally biased region" description="Basic and acidic residues" evidence="8">
    <location>
        <begin position="273"/>
        <end position="283"/>
    </location>
</feature>
<keyword evidence="3" id="KW-0645">Protease</keyword>
<keyword evidence="5" id="KW-0378">Hydrolase</keyword>
<dbReference type="AlphaFoldDB" id="A0A9D4G7F1"/>
<comment type="caution">
    <text evidence="11">The sequence shown here is derived from an EMBL/GenBank/DDBJ whole genome shotgun (WGS) entry which is preliminary data.</text>
</comment>
<dbReference type="GO" id="GO:0016020">
    <property type="term" value="C:membrane"/>
    <property type="evidence" value="ECO:0007669"/>
    <property type="project" value="UniProtKB-SubCell"/>
</dbReference>
<keyword evidence="12" id="KW-1185">Reference proteome</keyword>
<evidence type="ECO:0000256" key="1">
    <source>
        <dbReference type="ARBA" id="ARBA00004141"/>
    </source>
</evidence>
<evidence type="ECO:0000256" key="5">
    <source>
        <dbReference type="ARBA" id="ARBA00022801"/>
    </source>
</evidence>
<reference evidence="11" key="2">
    <citation type="submission" date="2020-11" db="EMBL/GenBank/DDBJ databases">
        <authorList>
            <person name="McCartney M.A."/>
            <person name="Auch B."/>
            <person name="Kono T."/>
            <person name="Mallez S."/>
            <person name="Becker A."/>
            <person name="Gohl D.M."/>
            <person name="Silverstein K.A.T."/>
            <person name="Koren S."/>
            <person name="Bechman K.B."/>
            <person name="Herman A."/>
            <person name="Abrahante J.E."/>
            <person name="Garbe J."/>
        </authorList>
    </citation>
    <scope>NUCLEOTIDE SEQUENCE</scope>
    <source>
        <strain evidence="11">Duluth1</strain>
        <tissue evidence="11">Whole animal</tissue>
    </source>
</reference>
<dbReference type="Pfam" id="PF01694">
    <property type="entry name" value="Rhomboid"/>
    <property type="match status" value="1"/>
</dbReference>
<organism evidence="11 12">
    <name type="scientific">Dreissena polymorpha</name>
    <name type="common">Zebra mussel</name>
    <name type="synonym">Mytilus polymorpha</name>
    <dbReference type="NCBI Taxonomy" id="45954"/>
    <lineage>
        <taxon>Eukaryota</taxon>
        <taxon>Metazoa</taxon>
        <taxon>Spiralia</taxon>
        <taxon>Lophotrochozoa</taxon>
        <taxon>Mollusca</taxon>
        <taxon>Bivalvia</taxon>
        <taxon>Autobranchia</taxon>
        <taxon>Heteroconchia</taxon>
        <taxon>Euheterodonta</taxon>
        <taxon>Imparidentia</taxon>
        <taxon>Neoheterodontei</taxon>
        <taxon>Myida</taxon>
        <taxon>Dreissenoidea</taxon>
        <taxon>Dreissenidae</taxon>
        <taxon>Dreissena</taxon>
    </lineage>
</organism>
<reference evidence="11" key="1">
    <citation type="journal article" date="2019" name="bioRxiv">
        <title>The Genome of the Zebra Mussel, Dreissena polymorpha: A Resource for Invasive Species Research.</title>
        <authorList>
            <person name="McCartney M.A."/>
            <person name="Auch B."/>
            <person name="Kono T."/>
            <person name="Mallez S."/>
            <person name="Zhang Y."/>
            <person name="Obille A."/>
            <person name="Becker A."/>
            <person name="Abrahante J.E."/>
            <person name="Garbe J."/>
            <person name="Badalamenti J.P."/>
            <person name="Herman A."/>
            <person name="Mangelson H."/>
            <person name="Liachko I."/>
            <person name="Sullivan S."/>
            <person name="Sone E.D."/>
            <person name="Koren S."/>
            <person name="Silverstein K.A.T."/>
            <person name="Beckman K.B."/>
            <person name="Gohl D.M."/>
        </authorList>
    </citation>
    <scope>NUCLEOTIDE SEQUENCE</scope>
    <source>
        <strain evidence="11">Duluth1</strain>
        <tissue evidence="11">Whole animal</tissue>
    </source>
</reference>
<name>A0A9D4G7F1_DREPO</name>
<protein>
    <recommendedName>
        <fullName evidence="10">Peptidase S54 rhomboid domain-containing protein</fullName>
    </recommendedName>
</protein>
<evidence type="ECO:0000256" key="6">
    <source>
        <dbReference type="ARBA" id="ARBA00022989"/>
    </source>
</evidence>
<comment type="similarity">
    <text evidence="2">Belongs to the peptidase S54 family.</text>
</comment>
<feature type="transmembrane region" description="Helical" evidence="9">
    <location>
        <begin position="143"/>
        <end position="161"/>
    </location>
</feature>
<gene>
    <name evidence="11" type="ORF">DPMN_140253</name>
</gene>
<keyword evidence="7 9" id="KW-0472">Membrane</keyword>
<comment type="subcellular location">
    <subcellularLocation>
        <location evidence="1">Membrane</location>
        <topology evidence="1">Multi-pass membrane protein</topology>
    </subcellularLocation>
</comment>
<evidence type="ECO:0000313" key="11">
    <source>
        <dbReference type="EMBL" id="KAH3811838.1"/>
    </source>
</evidence>
<feature type="compositionally biased region" description="Basic and acidic residues" evidence="8">
    <location>
        <begin position="235"/>
        <end position="252"/>
    </location>
</feature>
<evidence type="ECO:0000256" key="2">
    <source>
        <dbReference type="ARBA" id="ARBA00009045"/>
    </source>
</evidence>
<evidence type="ECO:0000256" key="4">
    <source>
        <dbReference type="ARBA" id="ARBA00022692"/>
    </source>
</evidence>
<feature type="compositionally biased region" description="Basic and acidic residues" evidence="8">
    <location>
        <begin position="298"/>
        <end position="314"/>
    </location>
</feature>
<dbReference type="Proteomes" id="UP000828390">
    <property type="component" value="Unassembled WGS sequence"/>
</dbReference>